<dbReference type="EMBL" id="JAUSYY010000001">
    <property type="protein sequence ID" value="MDQ0893260.1"/>
    <property type="molecule type" value="Genomic_DNA"/>
</dbReference>
<feature type="compositionally biased region" description="Low complexity" evidence="1">
    <location>
        <begin position="453"/>
        <end position="483"/>
    </location>
</feature>
<dbReference type="PANTHER" id="PTHR35001:SF5">
    <property type="entry name" value="PROTEIN CBG01852"/>
    <property type="match status" value="1"/>
</dbReference>
<feature type="compositionally biased region" description="Basic and acidic residues" evidence="1">
    <location>
        <begin position="1557"/>
        <end position="1570"/>
    </location>
</feature>
<feature type="compositionally biased region" description="Low complexity" evidence="1">
    <location>
        <begin position="833"/>
        <end position="842"/>
    </location>
</feature>
<feature type="compositionally biased region" description="Low complexity" evidence="1">
    <location>
        <begin position="548"/>
        <end position="736"/>
    </location>
</feature>
<feature type="compositionally biased region" description="Gly residues" evidence="1">
    <location>
        <begin position="500"/>
        <end position="513"/>
    </location>
</feature>
<dbReference type="Proteomes" id="UP001239083">
    <property type="component" value="Unassembled WGS sequence"/>
</dbReference>
<reference evidence="3 4" key="1">
    <citation type="submission" date="2023-07" db="EMBL/GenBank/DDBJ databases">
        <title>Comparative genomics of wheat-associated soil bacteria to identify genetic determinants of phenazine resistance.</title>
        <authorList>
            <person name="Mouncey N."/>
        </authorList>
    </citation>
    <scope>NUCLEOTIDE SEQUENCE [LARGE SCALE GENOMIC DNA]</scope>
    <source>
        <strain evidence="3 4">V3I3</strain>
    </source>
</reference>
<gene>
    <name evidence="3" type="ORF">QFZ26_000815</name>
</gene>
<comment type="caution">
    <text evidence="3">The sequence shown here is derived from an EMBL/GenBank/DDBJ whole genome shotgun (WGS) entry which is preliminary data.</text>
</comment>
<dbReference type="Pfam" id="PF14021">
    <property type="entry name" value="TNT"/>
    <property type="match status" value="1"/>
</dbReference>
<sequence>MTTVQLNASQLALDASSLGGLATRLRAAAESCESSLRGTTYMAGDDEAARVFAQGEGTDGQGYDEYAVSALKNVRLAADFVESLEAAVNNTGRVYDGVQLVGAGKAPESSGIAELRPSFGSPSASVPTSYGEGPQEPLGEFADFVLDKLREYGVPLPCADSGKLDSASSAWSSLQGGLVPIASSVRGDLGSVSGFRMPQQASIQESRDKLGNWIDELAESADGMRDYVDQMKQNVEQAWHEIRWFLAQMAIEIIAEIAIGAVLGAISFGAGAVAMTAKILVTVGKWVLKIVDKCKDLARIMRAIGSAAARIGNRLKGLLARAVNEAAAAGVASAGASFTVNQIRLNSGSEFDANYQAQDVWGNAAASAIGGGGGAIVGGAASAIRRGPNAGNLDGPDTFHGNVIGGIADGAFSTAAGATLFGEEGNYEGAMVLGALMGGGMHFLPGGGGGGHTSTPTSGNAGSPSQTTIPTPGGSGGPAPVTTASPGGVSVPGDGAPTPGSGGGGSNTSGGGSSVDVSNDAPTPGTGDAGTGGSDSGPSVEMPAAPDSSAPETSAPETSAPETSAPETSAPETSAPETSAPETSAPETSAPETSAPETSAPETSAPETSAPETSAPETSAPETSAPETSAPETSAPETSAPETSAPETSAPETSAPETSAPETSAPETSAPETSAPETSAPETSAPETSAPEASAPEAVPAAGGTGTSTTPASSGQDADAPAADDAAPTHPEAPATEGDDADADSSNDDAEADGDDVDAEAAAAAAVGGGAAAAVLAMQLPKPSTLSPTQGGKPGPATGADAGADSQAHGSSSNDSGSGDAPVAPDAPTSNTGDGSDGAADATAPVNPPTKLTLQQILDALKAINPNFDPLNPKSEYNNNCGNTSSILNDVLNGSPVTEAPTGTLSTPQMEARTGLPQTAMTPQQVIDSLVAQGAGSHCVVGVDRSTGAGHWFNAYFDGTTVWTLDAQNGTMTPFPPHEPNATNWDASIHPDHVAPVPPGVDSTAPDATTPAVDGDGSPKSGQPDATGRGESTDAPTTAAPDRPWTPEMGDPVFSGADNGPGWQRVPDRVTNPIDPSYGDVRAPGESGALADPYAHPGTVPAEIAHLITDPEAPYGRDTDGTPFSRTEWEARYTNADGRPIYPGNDGGTQGSFVEYHDMDAFIADYGSLLDRMGDPSGGFLSFPGTPFEMRSLPPSNLRDAYSIYEMGSRLPQGVRIEVSEIAPAFGRDGGGLQVRILGADGTPMTVDQLVLDRVLHRTEVDGANGRYTHGTPPAAPTAAPASGTGAPDVAPEAPARTGAPETSGPEAPTPVDAASEAGQAEGGTTASRETMRSIPTAATVDEAAAVVGENAAAIEPATTQLMQELAASVDGELAGLEFRLKAPDSLARKIASDAAVDGLTPAEAASAVSDALRYTIRTDAAGYTGAVRDTLSALRTQGWGVRVKNYWLVDSNPYQGVNVALTSPTGQRVELQFHTPESLALKEGRLHTLYEQYRVSTDAEVRARLNAEMFAAAADLAVPADVASISGAEADQPHTPPVTPPSRGAAPVAPSPRGSAAEHDSDGAAHEVDEPSDAADIDALLTSIDDELASNGLLTDAPLPDDVRADIERELRIDSASDGVTPASSLSTPNSSATEGLNGRELARALRDETPTPALRVMVNQGSPGHDPIYTNVSATTLEADHIHPLVQIVDMPGFRDLTWEQMLEVVNLADNFVGLEGGSNSSKGGRTFAEWFAAGGHLGRGPVPAHIVSAWSRIGQQAEAAVQAHIDELLRG</sequence>
<dbReference type="PANTHER" id="PTHR35001">
    <property type="entry name" value="COLLAGEN IV NC1 DOMAIN-CONTAINING PROTEIN"/>
    <property type="match status" value="1"/>
</dbReference>
<feature type="region of interest" description="Disordered" evidence="1">
    <location>
        <begin position="446"/>
        <end position="770"/>
    </location>
</feature>
<keyword evidence="4" id="KW-1185">Reference proteome</keyword>
<feature type="compositionally biased region" description="Low complexity" evidence="1">
    <location>
        <begin position="1271"/>
        <end position="1288"/>
    </location>
</feature>
<evidence type="ECO:0000313" key="4">
    <source>
        <dbReference type="Proteomes" id="UP001239083"/>
    </source>
</evidence>
<evidence type="ECO:0000256" key="1">
    <source>
        <dbReference type="SAM" id="MobiDB-lite"/>
    </source>
</evidence>
<feature type="domain" description="TNT" evidence="2">
    <location>
        <begin position="1166"/>
        <end position="1258"/>
    </location>
</feature>
<accession>A0ABU0R5B2</accession>
<feature type="region of interest" description="Disordered" evidence="1">
    <location>
        <begin position="782"/>
        <end position="848"/>
    </location>
</feature>
<feature type="region of interest" description="Disordered" evidence="1">
    <location>
        <begin position="971"/>
        <end position="1079"/>
    </location>
</feature>
<feature type="region of interest" description="Disordered" evidence="1">
    <location>
        <begin position="1615"/>
        <end position="1638"/>
    </location>
</feature>
<protein>
    <recommendedName>
        <fullName evidence="2">TNT domain-containing protein</fullName>
    </recommendedName>
</protein>
<dbReference type="InterPro" id="IPR025331">
    <property type="entry name" value="TNT"/>
</dbReference>
<proteinExistence type="predicted"/>
<feature type="compositionally biased region" description="Polar residues" evidence="1">
    <location>
        <begin position="1623"/>
        <end position="1636"/>
    </location>
</feature>
<name>A0ABU0R5B2_9MICO</name>
<evidence type="ECO:0000259" key="2">
    <source>
        <dbReference type="Pfam" id="PF14021"/>
    </source>
</evidence>
<feature type="compositionally biased region" description="Low complexity" evidence="1">
    <location>
        <begin position="795"/>
        <end position="820"/>
    </location>
</feature>
<organism evidence="3 4">
    <name type="scientific">Agromyces ramosus</name>
    <dbReference type="NCBI Taxonomy" id="33879"/>
    <lineage>
        <taxon>Bacteria</taxon>
        <taxon>Bacillati</taxon>
        <taxon>Actinomycetota</taxon>
        <taxon>Actinomycetes</taxon>
        <taxon>Micrococcales</taxon>
        <taxon>Microbacteriaceae</taxon>
        <taxon>Agromyces</taxon>
    </lineage>
</organism>
<feature type="region of interest" description="Disordered" evidence="1">
    <location>
        <begin position="1529"/>
        <end position="1570"/>
    </location>
</feature>
<feature type="region of interest" description="Disordered" evidence="1">
    <location>
        <begin position="1263"/>
        <end position="1332"/>
    </location>
</feature>
<evidence type="ECO:0000313" key="3">
    <source>
        <dbReference type="EMBL" id="MDQ0893260.1"/>
    </source>
</evidence>
<feature type="compositionally biased region" description="Acidic residues" evidence="1">
    <location>
        <begin position="737"/>
        <end position="759"/>
    </location>
</feature>
<feature type="compositionally biased region" description="Low complexity" evidence="1">
    <location>
        <begin position="514"/>
        <end position="526"/>
    </location>
</feature>